<organism evidence="1">
    <name type="scientific">marine sediment metagenome</name>
    <dbReference type="NCBI Taxonomy" id="412755"/>
    <lineage>
        <taxon>unclassified sequences</taxon>
        <taxon>metagenomes</taxon>
        <taxon>ecological metagenomes</taxon>
    </lineage>
</organism>
<accession>A0A0F8ZA26</accession>
<reference evidence="1" key="1">
    <citation type="journal article" date="2015" name="Nature">
        <title>Complex archaea that bridge the gap between prokaryotes and eukaryotes.</title>
        <authorList>
            <person name="Spang A."/>
            <person name="Saw J.H."/>
            <person name="Jorgensen S.L."/>
            <person name="Zaremba-Niedzwiedzka K."/>
            <person name="Martijn J."/>
            <person name="Lind A.E."/>
            <person name="van Eijk R."/>
            <person name="Schleper C."/>
            <person name="Guy L."/>
            <person name="Ettema T.J."/>
        </authorList>
    </citation>
    <scope>NUCLEOTIDE SEQUENCE</scope>
</reference>
<comment type="caution">
    <text evidence="1">The sequence shown here is derived from an EMBL/GenBank/DDBJ whole genome shotgun (WGS) entry which is preliminary data.</text>
</comment>
<dbReference type="EMBL" id="LAZR01049033">
    <property type="protein sequence ID" value="KKK90588.1"/>
    <property type="molecule type" value="Genomic_DNA"/>
</dbReference>
<dbReference type="Gene3D" id="3.40.50.1820">
    <property type="entry name" value="alpha/beta hydrolase"/>
    <property type="match status" value="1"/>
</dbReference>
<name>A0A0F8ZA26_9ZZZZ</name>
<evidence type="ECO:0008006" key="2">
    <source>
        <dbReference type="Google" id="ProtNLM"/>
    </source>
</evidence>
<gene>
    <name evidence="1" type="ORF">LCGC14_2721490</name>
</gene>
<proteinExistence type="predicted"/>
<protein>
    <recommendedName>
        <fullName evidence="2">Serine aminopeptidase S33 domain-containing protein</fullName>
    </recommendedName>
</protein>
<sequence length="274" mass="30911">MKVISLVLLPGLDGTGNLFDPLKSNLHDWVKPIVVSYLKDKPYGYQSLKTIVSNALPINTDFVILGESFSGPLAVMVAGEKPRGLKGIILCASFVRNPFKLIPSWFSLLSISPIYKLWPATIKLRTIFGNGKYRRLADMALDSIKSVKPNVIARRVKAILNVNVEKDLAKIDVPMLYLASQKDHLIKKHNVVGIKKIRRELIVTEINTQHFILQLEPKKSSDEIEIFIKTISQPANTYKSSRCSRKTPQRDLEASGYSHCFDRITFGHSSQYFQ</sequence>
<evidence type="ECO:0000313" key="1">
    <source>
        <dbReference type="EMBL" id="KKK90588.1"/>
    </source>
</evidence>
<dbReference type="SUPFAM" id="SSF53474">
    <property type="entry name" value="alpha/beta-Hydrolases"/>
    <property type="match status" value="1"/>
</dbReference>
<dbReference type="AlphaFoldDB" id="A0A0F8ZA26"/>
<dbReference type="InterPro" id="IPR029058">
    <property type="entry name" value="AB_hydrolase_fold"/>
</dbReference>